<accession>A0A2S6NCS3</accession>
<evidence type="ECO:0000259" key="1">
    <source>
        <dbReference type="PROSITE" id="PS50943"/>
    </source>
</evidence>
<dbReference type="Proteomes" id="UP000239724">
    <property type="component" value="Unassembled WGS sequence"/>
</dbReference>
<dbReference type="Pfam" id="PF01381">
    <property type="entry name" value="HTH_3"/>
    <property type="match status" value="1"/>
</dbReference>
<dbReference type="AlphaFoldDB" id="A0A2S6NCS3"/>
<organism evidence="2 3">
    <name type="scientific">Rhodopila globiformis</name>
    <name type="common">Rhodopseudomonas globiformis</name>
    <dbReference type="NCBI Taxonomy" id="1071"/>
    <lineage>
        <taxon>Bacteria</taxon>
        <taxon>Pseudomonadati</taxon>
        <taxon>Pseudomonadota</taxon>
        <taxon>Alphaproteobacteria</taxon>
        <taxon>Acetobacterales</taxon>
        <taxon>Acetobacteraceae</taxon>
        <taxon>Rhodopila</taxon>
    </lineage>
</organism>
<dbReference type="RefSeq" id="WP_104519790.1">
    <property type="nucleotide sequence ID" value="NZ_NHRY01000168.1"/>
</dbReference>
<evidence type="ECO:0000313" key="2">
    <source>
        <dbReference type="EMBL" id="PPQ32399.1"/>
    </source>
</evidence>
<dbReference type="InterPro" id="IPR001387">
    <property type="entry name" value="Cro/C1-type_HTH"/>
</dbReference>
<dbReference type="Gene3D" id="1.10.260.40">
    <property type="entry name" value="lambda repressor-like DNA-binding domains"/>
    <property type="match status" value="1"/>
</dbReference>
<feature type="domain" description="HTH cro/C1-type" evidence="1">
    <location>
        <begin position="60"/>
        <end position="115"/>
    </location>
</feature>
<name>A0A2S6NCS3_RHOGL</name>
<comment type="caution">
    <text evidence="2">The sequence shown here is derived from an EMBL/GenBank/DDBJ whole genome shotgun (WGS) entry which is preliminary data.</text>
</comment>
<evidence type="ECO:0000313" key="3">
    <source>
        <dbReference type="Proteomes" id="UP000239724"/>
    </source>
</evidence>
<dbReference type="SMART" id="SM00530">
    <property type="entry name" value="HTH_XRE"/>
    <property type="match status" value="1"/>
</dbReference>
<dbReference type="PROSITE" id="PS50943">
    <property type="entry name" value="HTH_CROC1"/>
    <property type="match status" value="1"/>
</dbReference>
<protein>
    <recommendedName>
        <fullName evidence="1">HTH cro/C1-type domain-containing protein</fullName>
    </recommendedName>
</protein>
<dbReference type="OrthoDB" id="7281843at2"/>
<gene>
    <name evidence="2" type="ORF">CCS01_15765</name>
</gene>
<reference evidence="2 3" key="1">
    <citation type="journal article" date="2018" name="Arch. Microbiol.">
        <title>New insights into the metabolic potential of the phototrophic purple bacterium Rhodopila globiformis DSM 161(T) from its draft genome sequence and evidence for a vanadium-dependent nitrogenase.</title>
        <authorList>
            <person name="Imhoff J.F."/>
            <person name="Rahn T."/>
            <person name="Kunzel S."/>
            <person name="Neulinger S.C."/>
        </authorList>
    </citation>
    <scope>NUCLEOTIDE SEQUENCE [LARGE SCALE GENOMIC DNA]</scope>
    <source>
        <strain evidence="2 3">DSM 161</strain>
    </source>
</reference>
<proteinExistence type="predicted"/>
<keyword evidence="3" id="KW-1185">Reference proteome</keyword>
<dbReference type="CDD" id="cd00093">
    <property type="entry name" value="HTH_XRE"/>
    <property type="match status" value="1"/>
</dbReference>
<dbReference type="InterPro" id="IPR010982">
    <property type="entry name" value="Lambda_DNA-bd_dom_sf"/>
</dbReference>
<dbReference type="EMBL" id="NHRY01000168">
    <property type="protein sequence ID" value="PPQ32399.1"/>
    <property type="molecule type" value="Genomic_DNA"/>
</dbReference>
<sequence length="118" mass="12972">MTIETITRDGRRFVVLPEQEYQDLIDARDAEAAMRAVASGAMSAIPAEAMDAYLNAPTPLAFWRRHRGLTQADLAEAADVSQAYIAQIEGGTRRAVDIGIMVRLARRLDVRVDDLVDG</sequence>
<dbReference type="GO" id="GO:0003677">
    <property type="term" value="F:DNA binding"/>
    <property type="evidence" value="ECO:0007669"/>
    <property type="project" value="InterPro"/>
</dbReference>
<dbReference type="SUPFAM" id="SSF47413">
    <property type="entry name" value="lambda repressor-like DNA-binding domains"/>
    <property type="match status" value="1"/>
</dbReference>